<dbReference type="GO" id="GO:0005524">
    <property type="term" value="F:ATP binding"/>
    <property type="evidence" value="ECO:0007669"/>
    <property type="project" value="UniProtKB-KW"/>
</dbReference>
<evidence type="ECO:0000256" key="17">
    <source>
        <dbReference type="ARBA" id="ARBA00049161"/>
    </source>
</evidence>
<dbReference type="SUPFAM" id="SSF53623">
    <property type="entry name" value="MurD-like peptide ligases, catalytic domain"/>
    <property type="match status" value="1"/>
</dbReference>
<keyword evidence="13" id="KW-0460">Magnesium</keyword>
<evidence type="ECO:0000256" key="1">
    <source>
        <dbReference type="ARBA" id="ARBA00001946"/>
    </source>
</evidence>
<comment type="catalytic activity">
    <reaction evidence="17">
        <text>7,8-dihydropteroate + L-glutamate + ATP = 7,8-dihydrofolate + ADP + phosphate + H(+)</text>
        <dbReference type="Rhea" id="RHEA:23584"/>
        <dbReference type="ChEBI" id="CHEBI:15378"/>
        <dbReference type="ChEBI" id="CHEBI:17839"/>
        <dbReference type="ChEBI" id="CHEBI:29985"/>
        <dbReference type="ChEBI" id="CHEBI:30616"/>
        <dbReference type="ChEBI" id="CHEBI:43474"/>
        <dbReference type="ChEBI" id="CHEBI:57451"/>
        <dbReference type="ChEBI" id="CHEBI:456216"/>
        <dbReference type="EC" id="6.3.2.12"/>
    </reaction>
</comment>
<keyword evidence="12 18" id="KW-0067">ATP-binding</keyword>
<comment type="pathway">
    <text evidence="2">Cofactor biosynthesis; tetrahydrofolate biosynthesis; 7,8-dihydrofolate from 2-amino-4-hydroxy-6-hydroxymethyl-7,8-dihydropteridine diphosphate and 4-aminobenzoate: step 2/2.</text>
</comment>
<dbReference type="PIRSF" id="PIRSF001563">
    <property type="entry name" value="Folylpolyglu_synth"/>
    <property type="match status" value="1"/>
</dbReference>
<evidence type="ECO:0000259" key="19">
    <source>
        <dbReference type="Pfam" id="PF02875"/>
    </source>
</evidence>
<evidence type="ECO:0000256" key="6">
    <source>
        <dbReference type="ARBA" id="ARBA00013023"/>
    </source>
</evidence>
<evidence type="ECO:0000256" key="15">
    <source>
        <dbReference type="ARBA" id="ARBA00030592"/>
    </source>
</evidence>
<evidence type="ECO:0000259" key="20">
    <source>
        <dbReference type="Pfam" id="PF08245"/>
    </source>
</evidence>
<evidence type="ECO:0000256" key="14">
    <source>
        <dbReference type="ARBA" id="ARBA00022909"/>
    </source>
</evidence>
<feature type="domain" description="Mur ligase central" evidence="20">
    <location>
        <begin position="45"/>
        <end position="271"/>
    </location>
</feature>
<dbReference type="SUPFAM" id="SSF53244">
    <property type="entry name" value="MurD-like peptide ligases, peptide-binding domain"/>
    <property type="match status" value="1"/>
</dbReference>
<organism evidence="21 22">
    <name type="scientific">Thermosediminibacter oceani (strain ATCC BAA-1034 / DSM 16646 / JW/IW-1228P)</name>
    <dbReference type="NCBI Taxonomy" id="555079"/>
    <lineage>
        <taxon>Bacteria</taxon>
        <taxon>Bacillati</taxon>
        <taxon>Bacillota</taxon>
        <taxon>Clostridia</taxon>
        <taxon>Thermosediminibacterales</taxon>
        <taxon>Thermosediminibacteraceae</taxon>
        <taxon>Thermosediminibacter</taxon>
    </lineage>
</organism>
<keyword evidence="11 18" id="KW-0547">Nucleotide-binding</keyword>
<dbReference type="GO" id="GO:0046872">
    <property type="term" value="F:metal ion binding"/>
    <property type="evidence" value="ECO:0007669"/>
    <property type="project" value="UniProtKB-KW"/>
</dbReference>
<evidence type="ECO:0000313" key="21">
    <source>
        <dbReference type="EMBL" id="ADL07456.1"/>
    </source>
</evidence>
<dbReference type="GO" id="GO:0046656">
    <property type="term" value="P:folic acid biosynthetic process"/>
    <property type="evidence" value="ECO:0007669"/>
    <property type="project" value="UniProtKB-KW"/>
</dbReference>
<comment type="cofactor">
    <cofactor evidence="1">
        <name>Mg(2+)</name>
        <dbReference type="ChEBI" id="CHEBI:18420"/>
    </cofactor>
</comment>
<dbReference type="InterPro" id="IPR001645">
    <property type="entry name" value="Folylpolyglutamate_synth"/>
</dbReference>
<evidence type="ECO:0000256" key="3">
    <source>
        <dbReference type="ARBA" id="ARBA00005150"/>
    </source>
</evidence>
<evidence type="ECO:0000256" key="8">
    <source>
        <dbReference type="ARBA" id="ARBA00019357"/>
    </source>
</evidence>
<evidence type="ECO:0000256" key="18">
    <source>
        <dbReference type="PIRNR" id="PIRNR001563"/>
    </source>
</evidence>
<dbReference type="Gene3D" id="3.90.190.20">
    <property type="entry name" value="Mur ligase, C-terminal domain"/>
    <property type="match status" value="1"/>
</dbReference>
<name>D9S229_THEOJ</name>
<evidence type="ECO:0000256" key="11">
    <source>
        <dbReference type="ARBA" id="ARBA00022741"/>
    </source>
</evidence>
<dbReference type="InterPro" id="IPR004101">
    <property type="entry name" value="Mur_ligase_C"/>
</dbReference>
<dbReference type="KEGG" id="toc:Toce_0685"/>
<sequence>MLSYREALEFIHGMNRFGIKLGLQKITRLLQLLGNPHEGIKIIHVAGTNGKGSTCAMIDSILRAAGYRVGLYTSPYLEVFNERIRVNGRNIPDEDIARLTEKVRKAIREMEARGWGVPTEFEVVTALGFMYFKEQNLDFLVLEVGMGGRYDATNVVTPLVSVITSISYDHQQYLGNTLEEIAREKCGIIKQGVPVVTAPQEPEAMRVIEDTCREQNCPLVKVEEKTRYRLLDWGLEGQVFSLQTSRNTYDNLKIKLLGDHQLDNAATAVASVEALEHYGINITRQAVEKGLLEARWPGRLEIMGRNPDVLIDGAHNPSGVGVLKSAILKYFPGKRVILVIGILKDKDYLKMLEEIIPVADAVVATRPDSPRALEPNELEGSIKSLNLEKMPEIYVREEVEEAIDTAYEIAGASDVIVFAGSLYLIGKVRSLLKK</sequence>
<dbReference type="FunFam" id="3.40.1190.10:FF:000004">
    <property type="entry name" value="Dihydrofolate synthase/folylpolyglutamate synthase"/>
    <property type="match status" value="1"/>
</dbReference>
<evidence type="ECO:0000256" key="12">
    <source>
        <dbReference type="ARBA" id="ARBA00022840"/>
    </source>
</evidence>
<dbReference type="Proteomes" id="UP000000272">
    <property type="component" value="Chromosome"/>
</dbReference>
<dbReference type="GO" id="GO:0005737">
    <property type="term" value="C:cytoplasm"/>
    <property type="evidence" value="ECO:0007669"/>
    <property type="project" value="TreeGrafter"/>
</dbReference>
<dbReference type="InterPro" id="IPR036565">
    <property type="entry name" value="Mur-like_cat_sf"/>
</dbReference>
<dbReference type="STRING" id="555079.Toce_0685"/>
<comment type="subunit">
    <text evidence="5">Monomer.</text>
</comment>
<evidence type="ECO:0000256" key="2">
    <source>
        <dbReference type="ARBA" id="ARBA00004799"/>
    </source>
</evidence>
<evidence type="ECO:0000256" key="7">
    <source>
        <dbReference type="ARBA" id="ARBA00013025"/>
    </source>
</evidence>
<dbReference type="eggNOG" id="COG0285">
    <property type="taxonomic scope" value="Bacteria"/>
</dbReference>
<evidence type="ECO:0000256" key="13">
    <source>
        <dbReference type="ARBA" id="ARBA00022842"/>
    </source>
</evidence>
<proteinExistence type="inferred from homology"/>
<dbReference type="RefSeq" id="WP_013275503.1">
    <property type="nucleotide sequence ID" value="NC_014377.1"/>
</dbReference>
<evidence type="ECO:0000256" key="9">
    <source>
        <dbReference type="ARBA" id="ARBA00022598"/>
    </source>
</evidence>
<dbReference type="NCBIfam" id="TIGR01499">
    <property type="entry name" value="folC"/>
    <property type="match status" value="1"/>
</dbReference>
<feature type="domain" description="Mur ligase C-terminal" evidence="19">
    <location>
        <begin position="298"/>
        <end position="421"/>
    </location>
</feature>
<accession>D9S229</accession>
<dbReference type="GO" id="GO:0008841">
    <property type="term" value="F:dihydrofolate synthase activity"/>
    <property type="evidence" value="ECO:0007669"/>
    <property type="project" value="UniProtKB-EC"/>
</dbReference>
<dbReference type="Pfam" id="PF08245">
    <property type="entry name" value="Mur_ligase_M"/>
    <property type="match status" value="1"/>
</dbReference>
<dbReference type="GO" id="GO:0004326">
    <property type="term" value="F:tetrahydrofolylpolyglutamate synthase activity"/>
    <property type="evidence" value="ECO:0007669"/>
    <property type="project" value="UniProtKB-EC"/>
</dbReference>
<evidence type="ECO:0000256" key="4">
    <source>
        <dbReference type="ARBA" id="ARBA00008276"/>
    </source>
</evidence>
<dbReference type="AlphaFoldDB" id="D9S229"/>
<keyword evidence="10" id="KW-0479">Metal-binding</keyword>
<evidence type="ECO:0000313" key="22">
    <source>
        <dbReference type="Proteomes" id="UP000000272"/>
    </source>
</evidence>
<keyword evidence="22" id="KW-1185">Reference proteome</keyword>
<keyword evidence="14" id="KW-0289">Folate biosynthesis</keyword>
<gene>
    <name evidence="21" type="ordered locus">Toce_0685</name>
</gene>
<dbReference type="OrthoDB" id="9809356at2"/>
<dbReference type="EC" id="6.3.2.12" evidence="6"/>
<dbReference type="PANTHER" id="PTHR11136">
    <property type="entry name" value="FOLYLPOLYGLUTAMATE SYNTHASE-RELATED"/>
    <property type="match status" value="1"/>
</dbReference>
<dbReference type="InterPro" id="IPR018109">
    <property type="entry name" value="Folylpolyglutamate_synth_CS"/>
</dbReference>
<dbReference type="InterPro" id="IPR013221">
    <property type="entry name" value="Mur_ligase_cen"/>
</dbReference>
<comment type="pathway">
    <text evidence="3">Cofactor biosynthesis; tetrahydrofolylpolyglutamate biosynthesis.</text>
</comment>
<dbReference type="InterPro" id="IPR036615">
    <property type="entry name" value="Mur_ligase_C_dom_sf"/>
</dbReference>
<dbReference type="Pfam" id="PF02875">
    <property type="entry name" value="Mur_ligase_C"/>
    <property type="match status" value="1"/>
</dbReference>
<evidence type="ECO:0000256" key="5">
    <source>
        <dbReference type="ARBA" id="ARBA00011245"/>
    </source>
</evidence>
<comment type="catalytic activity">
    <reaction evidence="16">
        <text>(6S)-5,6,7,8-tetrahydrofolyl-(gamma-L-Glu)(n) + L-glutamate + ATP = (6S)-5,6,7,8-tetrahydrofolyl-(gamma-L-Glu)(n+1) + ADP + phosphate + H(+)</text>
        <dbReference type="Rhea" id="RHEA:10580"/>
        <dbReference type="Rhea" id="RHEA-COMP:14738"/>
        <dbReference type="Rhea" id="RHEA-COMP:14740"/>
        <dbReference type="ChEBI" id="CHEBI:15378"/>
        <dbReference type="ChEBI" id="CHEBI:29985"/>
        <dbReference type="ChEBI" id="CHEBI:30616"/>
        <dbReference type="ChEBI" id="CHEBI:43474"/>
        <dbReference type="ChEBI" id="CHEBI:141005"/>
        <dbReference type="ChEBI" id="CHEBI:456216"/>
        <dbReference type="EC" id="6.3.2.17"/>
    </reaction>
</comment>
<dbReference type="PANTHER" id="PTHR11136:SF0">
    <property type="entry name" value="DIHYDROFOLATE SYNTHETASE-RELATED"/>
    <property type="match status" value="1"/>
</dbReference>
<keyword evidence="9 18" id="KW-0436">Ligase</keyword>
<dbReference type="Gene3D" id="3.40.1190.10">
    <property type="entry name" value="Mur-like, catalytic domain"/>
    <property type="match status" value="1"/>
</dbReference>
<evidence type="ECO:0000256" key="16">
    <source>
        <dbReference type="ARBA" id="ARBA00047493"/>
    </source>
</evidence>
<dbReference type="HOGENOM" id="CLU_015869_1_2_9"/>
<dbReference type="EC" id="6.3.2.17" evidence="7"/>
<dbReference type="PROSITE" id="PS01012">
    <property type="entry name" value="FOLYLPOLYGLU_SYNT_2"/>
    <property type="match status" value="1"/>
</dbReference>
<dbReference type="EMBL" id="CP002131">
    <property type="protein sequence ID" value="ADL07456.1"/>
    <property type="molecule type" value="Genomic_DNA"/>
</dbReference>
<comment type="similarity">
    <text evidence="4 18">Belongs to the folylpolyglutamate synthase family.</text>
</comment>
<evidence type="ECO:0000256" key="10">
    <source>
        <dbReference type="ARBA" id="ARBA00022723"/>
    </source>
</evidence>
<protein>
    <recommendedName>
        <fullName evidence="8">Dihydrofolate synthase/folylpolyglutamate synthase</fullName>
        <ecNumber evidence="6">6.3.2.12</ecNumber>
        <ecNumber evidence="7">6.3.2.17</ecNumber>
    </recommendedName>
    <alternativeName>
        <fullName evidence="15">Tetrahydrofolylpolyglutamate synthase</fullName>
    </alternativeName>
</protein>
<reference evidence="21 22" key="1">
    <citation type="journal article" date="2010" name="Stand. Genomic Sci.">
        <title>Complete genome sequence of Thermosediminibacter oceani type strain (JW/IW-1228P).</title>
        <authorList>
            <person name="Pitluck S."/>
            <person name="Yasawong M."/>
            <person name="Munk C."/>
            <person name="Nolan M."/>
            <person name="Lapidus A."/>
            <person name="Lucas S."/>
            <person name="Glavina Del Rio T."/>
            <person name="Tice H."/>
            <person name="Cheng J.F."/>
            <person name="Bruce D."/>
            <person name="Detter C."/>
            <person name="Tapia R."/>
            <person name="Han C."/>
            <person name="Goodwin L."/>
            <person name="Liolios K."/>
            <person name="Ivanova N."/>
            <person name="Mavromatis K."/>
            <person name="Mikhailova N."/>
            <person name="Pati A."/>
            <person name="Chen A."/>
            <person name="Palaniappan K."/>
            <person name="Land M."/>
            <person name="Hauser L."/>
            <person name="Chang Y.J."/>
            <person name="Jeffries C.D."/>
            <person name="Rohde M."/>
            <person name="Spring S."/>
            <person name="Sikorski J."/>
            <person name="Goker M."/>
            <person name="Woyke T."/>
            <person name="Bristow J."/>
            <person name="Eisen J.A."/>
            <person name="Markowitz V."/>
            <person name="Hugenholtz P."/>
            <person name="Kyrpides N.C."/>
            <person name="Klenk H.P."/>
        </authorList>
    </citation>
    <scope>NUCLEOTIDE SEQUENCE [LARGE SCALE GENOMIC DNA]</scope>
    <source>
        <strain evidence="22">ATCC BAA-1034 / DSM 16646 / JW/IW-1228P</strain>
    </source>
</reference>
<dbReference type="PROSITE" id="PS01011">
    <property type="entry name" value="FOLYLPOLYGLU_SYNT_1"/>
    <property type="match status" value="1"/>
</dbReference>